<dbReference type="GO" id="GO:0003677">
    <property type="term" value="F:DNA binding"/>
    <property type="evidence" value="ECO:0007669"/>
    <property type="project" value="UniProtKB-UniRule"/>
</dbReference>
<dbReference type="FunFam" id="1.10.340.30:FF:000005">
    <property type="entry name" value="Endonuclease III-like protein 1"/>
    <property type="match status" value="1"/>
</dbReference>
<proteinExistence type="inferred from homology"/>
<dbReference type="EC" id="4.2.99.18" evidence="13"/>
<dbReference type="GO" id="GO:0006285">
    <property type="term" value="P:base-excision repair, AP site formation"/>
    <property type="evidence" value="ECO:0007669"/>
    <property type="project" value="UniProtKB-UniRule"/>
</dbReference>
<dbReference type="InterPro" id="IPR000445">
    <property type="entry name" value="HhH_motif"/>
</dbReference>
<keyword evidence="11 13" id="KW-0326">Glycosidase</keyword>
<dbReference type="AlphaFoldDB" id="A0A9P0GI48"/>
<dbReference type="GO" id="GO:0051539">
    <property type="term" value="F:4 iron, 4 sulfur cluster binding"/>
    <property type="evidence" value="ECO:0007669"/>
    <property type="project" value="UniProtKB-KW"/>
</dbReference>
<dbReference type="GO" id="GO:0046872">
    <property type="term" value="F:metal ion binding"/>
    <property type="evidence" value="ECO:0007669"/>
    <property type="project" value="UniProtKB-KW"/>
</dbReference>
<gene>
    <name evidence="13" type="primary">NTH1</name>
    <name evidence="15" type="ORF">PSYICH_LOCUS9839</name>
</gene>
<feature type="domain" description="HhH-GPD" evidence="14">
    <location>
        <begin position="176"/>
        <end position="324"/>
    </location>
</feature>
<dbReference type="Pfam" id="PF00633">
    <property type="entry name" value="HHH"/>
    <property type="match status" value="1"/>
</dbReference>
<protein>
    <recommendedName>
        <fullName evidence="13">Endonuclease III homolog</fullName>
        <ecNumber evidence="13">3.2.2.-</ecNumber>
        <ecNumber evidence="13">4.2.99.18</ecNumber>
    </recommendedName>
    <alternativeName>
        <fullName evidence="13">Bifunctional DNA N-glycosylase/DNA-(apurinic or apyrimidinic site) lyase</fullName>
        <shortName evidence="13">DNA glycosylase/AP lyase</shortName>
    </alternativeName>
</protein>
<evidence type="ECO:0000256" key="2">
    <source>
        <dbReference type="ARBA" id="ARBA00022485"/>
    </source>
</evidence>
<dbReference type="GO" id="GO:0006289">
    <property type="term" value="P:nucleotide-excision repair"/>
    <property type="evidence" value="ECO:0007669"/>
    <property type="project" value="TreeGrafter"/>
</dbReference>
<evidence type="ECO:0000256" key="4">
    <source>
        <dbReference type="ARBA" id="ARBA00022763"/>
    </source>
</evidence>
<keyword evidence="9 13" id="KW-0234">DNA repair</keyword>
<dbReference type="CDD" id="cd00056">
    <property type="entry name" value="ENDO3c"/>
    <property type="match status" value="1"/>
</dbReference>
<dbReference type="HAMAP" id="MF_03183">
    <property type="entry name" value="Endonuclease_III_Nth"/>
    <property type="match status" value="1"/>
</dbReference>
<dbReference type="InterPro" id="IPR011257">
    <property type="entry name" value="DNA_glycosylase"/>
</dbReference>
<dbReference type="GO" id="GO:0000703">
    <property type="term" value="F:oxidized pyrimidine nucleobase lesion DNA N-glycosylase activity"/>
    <property type="evidence" value="ECO:0007669"/>
    <property type="project" value="UniProtKB-UniRule"/>
</dbReference>
<dbReference type="InterPro" id="IPR003265">
    <property type="entry name" value="HhH-GPD_domain"/>
</dbReference>
<evidence type="ECO:0000256" key="5">
    <source>
        <dbReference type="ARBA" id="ARBA00022801"/>
    </source>
</evidence>
<keyword evidence="16" id="KW-1185">Reference proteome</keyword>
<dbReference type="GO" id="GO:0005739">
    <property type="term" value="C:mitochondrion"/>
    <property type="evidence" value="ECO:0007669"/>
    <property type="project" value="UniProtKB-SubCell"/>
</dbReference>
<evidence type="ECO:0000256" key="10">
    <source>
        <dbReference type="ARBA" id="ARBA00023239"/>
    </source>
</evidence>
<dbReference type="EMBL" id="OV651816">
    <property type="protein sequence ID" value="CAH1110107.1"/>
    <property type="molecule type" value="Genomic_DNA"/>
</dbReference>
<evidence type="ECO:0000256" key="6">
    <source>
        <dbReference type="ARBA" id="ARBA00022946"/>
    </source>
</evidence>
<sequence length="362" mass="41445">MNIKGILVISRNIHFSKIMRKAKVEAASSKDKRVTRNKTTVEEKISVDLSTFKKKVKPKLSKHTAFEVIETLETAQDIENIEVKQEHAEEVAIKQEIEYKISPQKRKHIKIEYDIKNEETKKNRNIPCNWEQVLDNLREMRKDADAPVDSMGCNKCHDDDALPKVQRYQQLLALMLSSQTKDQVTYAAMGRLKEHGCTVENINSTSDEVLGKLIYPVGFWKSKVKYIKKTTEILQKEYDGDIPDTVEKLCKLPGVGPKMAHICMKTSWGLVTGIGVDTHVHRISNRLGWVNTKTPEETRKALEDWLPQELWSEVNHLLVGFGQQICQPIKAQCATCLNHELCPYGIKYIKNELKGKHIKKGN</sequence>
<keyword evidence="7" id="KW-0408">Iron</keyword>
<evidence type="ECO:0000256" key="1">
    <source>
        <dbReference type="ARBA" id="ARBA00008343"/>
    </source>
</evidence>
<accession>A0A9P0GI48</accession>
<keyword evidence="3" id="KW-0479">Metal-binding</keyword>
<dbReference type="Pfam" id="PF00730">
    <property type="entry name" value="HhH-GPD"/>
    <property type="match status" value="1"/>
</dbReference>
<dbReference type="FunFam" id="1.10.1670.10:FF:000003">
    <property type="entry name" value="Endonuclease III homolog"/>
    <property type="match status" value="1"/>
</dbReference>
<comment type="catalytic activity">
    <reaction evidence="12 13">
        <text>2'-deoxyribonucleotide-(2'-deoxyribose 5'-phosphate)-2'-deoxyribonucleotide-DNA = a 3'-end 2'-deoxyribonucleotide-(2,3-dehydro-2,3-deoxyribose 5'-phosphate)-DNA + a 5'-end 5'-phospho-2'-deoxyribonucleoside-DNA + H(+)</text>
        <dbReference type="Rhea" id="RHEA:66592"/>
        <dbReference type="Rhea" id="RHEA-COMP:13180"/>
        <dbReference type="Rhea" id="RHEA-COMP:16897"/>
        <dbReference type="Rhea" id="RHEA-COMP:17067"/>
        <dbReference type="ChEBI" id="CHEBI:15378"/>
        <dbReference type="ChEBI" id="CHEBI:136412"/>
        <dbReference type="ChEBI" id="CHEBI:157695"/>
        <dbReference type="ChEBI" id="CHEBI:167181"/>
        <dbReference type="EC" id="4.2.99.18"/>
    </reaction>
</comment>
<evidence type="ECO:0000256" key="8">
    <source>
        <dbReference type="ARBA" id="ARBA00023014"/>
    </source>
</evidence>
<evidence type="ECO:0000259" key="14">
    <source>
        <dbReference type="SMART" id="SM00478"/>
    </source>
</evidence>
<dbReference type="SUPFAM" id="SSF48150">
    <property type="entry name" value="DNA-glycosylase"/>
    <property type="match status" value="1"/>
</dbReference>
<evidence type="ECO:0000256" key="9">
    <source>
        <dbReference type="ARBA" id="ARBA00023204"/>
    </source>
</evidence>
<keyword evidence="5 13" id="KW-0378">Hydrolase</keyword>
<comment type="subcellular location">
    <subcellularLocation>
        <location evidence="13">Nucleus</location>
    </subcellularLocation>
    <subcellularLocation>
        <location evidence="13">Mitochondrion</location>
    </subcellularLocation>
</comment>
<dbReference type="InterPro" id="IPR004036">
    <property type="entry name" value="Endonuclease-III-like_CS2"/>
</dbReference>
<keyword evidence="8" id="KW-0411">Iron-sulfur</keyword>
<dbReference type="PANTHER" id="PTHR43286:SF1">
    <property type="entry name" value="ENDONUCLEASE III-LIKE PROTEIN 1"/>
    <property type="match status" value="1"/>
</dbReference>
<dbReference type="InterPro" id="IPR030841">
    <property type="entry name" value="NTH1"/>
</dbReference>
<keyword evidence="13" id="KW-0539">Nucleus</keyword>
<keyword evidence="10 13" id="KW-0456">Lyase</keyword>
<evidence type="ECO:0000256" key="13">
    <source>
        <dbReference type="HAMAP-Rule" id="MF_03183"/>
    </source>
</evidence>
<keyword evidence="4 13" id="KW-0227">DNA damage</keyword>
<dbReference type="Gene3D" id="1.10.1670.10">
    <property type="entry name" value="Helix-hairpin-Helix base-excision DNA repair enzymes (C-terminal)"/>
    <property type="match status" value="1"/>
</dbReference>
<keyword evidence="13" id="KW-0496">Mitochondrion</keyword>
<dbReference type="Proteomes" id="UP001153636">
    <property type="component" value="Chromosome 4"/>
</dbReference>
<dbReference type="OrthoDB" id="2099276at2759"/>
<dbReference type="EC" id="3.2.2.-" evidence="13"/>
<dbReference type="PROSITE" id="PS01155">
    <property type="entry name" value="ENDONUCLEASE_III_2"/>
    <property type="match status" value="1"/>
</dbReference>
<keyword evidence="2" id="KW-0004">4Fe-4S</keyword>
<evidence type="ECO:0000256" key="11">
    <source>
        <dbReference type="ARBA" id="ARBA00023295"/>
    </source>
</evidence>
<organism evidence="15 16">
    <name type="scientific">Psylliodes chrysocephalus</name>
    <dbReference type="NCBI Taxonomy" id="3402493"/>
    <lineage>
        <taxon>Eukaryota</taxon>
        <taxon>Metazoa</taxon>
        <taxon>Ecdysozoa</taxon>
        <taxon>Arthropoda</taxon>
        <taxon>Hexapoda</taxon>
        <taxon>Insecta</taxon>
        <taxon>Pterygota</taxon>
        <taxon>Neoptera</taxon>
        <taxon>Endopterygota</taxon>
        <taxon>Coleoptera</taxon>
        <taxon>Polyphaga</taxon>
        <taxon>Cucujiformia</taxon>
        <taxon>Chrysomeloidea</taxon>
        <taxon>Chrysomelidae</taxon>
        <taxon>Galerucinae</taxon>
        <taxon>Alticini</taxon>
        <taxon>Psylliodes</taxon>
    </lineage>
</organism>
<comment type="function">
    <text evidence="13">Bifunctional DNA N-glycosylase with associated apurinic/apyrimidinic (AP) lyase function that catalyzes the first step in base excision repair (BER), the primary repair pathway for the repair of oxidative DNA damage. The DNA N-glycosylase activity releases the damaged DNA base from DNA by cleaving the N-glycosidic bond, leaving an AP site. The AP lyase activity cleaves the phosphodiester bond 3' to the AP site by a beta-elimination. Primarily recognizes and repairs oxidative base damage of pyrimidines.</text>
</comment>
<dbReference type="PANTHER" id="PTHR43286">
    <property type="entry name" value="ENDONUCLEASE III-LIKE PROTEIN 1"/>
    <property type="match status" value="1"/>
</dbReference>
<dbReference type="GO" id="GO:0140078">
    <property type="term" value="F:class I DNA-(apurinic or apyrimidinic site) endonuclease activity"/>
    <property type="evidence" value="ECO:0007669"/>
    <property type="project" value="UniProtKB-EC"/>
</dbReference>
<evidence type="ECO:0000313" key="16">
    <source>
        <dbReference type="Proteomes" id="UP001153636"/>
    </source>
</evidence>
<evidence type="ECO:0000313" key="15">
    <source>
        <dbReference type="EMBL" id="CAH1110107.1"/>
    </source>
</evidence>
<evidence type="ECO:0000256" key="12">
    <source>
        <dbReference type="ARBA" id="ARBA00044632"/>
    </source>
</evidence>
<comment type="similarity">
    <text evidence="1 13">Belongs to the Nth/MutY family.</text>
</comment>
<keyword evidence="6" id="KW-0809">Transit peptide</keyword>
<evidence type="ECO:0000256" key="3">
    <source>
        <dbReference type="ARBA" id="ARBA00022723"/>
    </source>
</evidence>
<dbReference type="InterPro" id="IPR023170">
    <property type="entry name" value="HhH_base_excis_C"/>
</dbReference>
<reference evidence="15" key="1">
    <citation type="submission" date="2022-01" db="EMBL/GenBank/DDBJ databases">
        <authorList>
            <person name="King R."/>
        </authorList>
    </citation>
    <scope>NUCLEOTIDE SEQUENCE</scope>
</reference>
<dbReference type="SMART" id="SM00478">
    <property type="entry name" value="ENDO3c"/>
    <property type="match status" value="1"/>
</dbReference>
<evidence type="ECO:0000256" key="7">
    <source>
        <dbReference type="ARBA" id="ARBA00023004"/>
    </source>
</evidence>
<dbReference type="GO" id="GO:0005634">
    <property type="term" value="C:nucleus"/>
    <property type="evidence" value="ECO:0007669"/>
    <property type="project" value="UniProtKB-SubCell"/>
</dbReference>
<comment type="caution">
    <text evidence="13">Lacks conserved residue(s) required for the propagation of feature annotation.</text>
</comment>
<dbReference type="Gene3D" id="1.10.340.30">
    <property type="entry name" value="Hypothetical protein, domain 2"/>
    <property type="match status" value="1"/>
</dbReference>
<name>A0A9P0GI48_9CUCU</name>